<keyword evidence="2" id="KW-0963">Cytoplasm</keyword>
<dbReference type="SUPFAM" id="SSF52172">
    <property type="entry name" value="CheY-like"/>
    <property type="match status" value="1"/>
</dbReference>
<dbReference type="Gene3D" id="1.10.10.60">
    <property type="entry name" value="Homeodomain-like"/>
    <property type="match status" value="2"/>
</dbReference>
<accession>A0A3A1UYZ1</accession>
<dbReference type="GO" id="GO:0005737">
    <property type="term" value="C:cytoplasm"/>
    <property type="evidence" value="ECO:0007669"/>
    <property type="project" value="UniProtKB-SubCell"/>
</dbReference>
<dbReference type="SMART" id="SM00448">
    <property type="entry name" value="REC"/>
    <property type="match status" value="1"/>
</dbReference>
<evidence type="ECO:0000256" key="6">
    <source>
        <dbReference type="ARBA" id="ARBA00023125"/>
    </source>
</evidence>
<dbReference type="Pfam" id="PF17853">
    <property type="entry name" value="GGDEF_2"/>
    <property type="match status" value="1"/>
</dbReference>
<dbReference type="PANTHER" id="PTHR42713">
    <property type="entry name" value="HISTIDINE KINASE-RELATED"/>
    <property type="match status" value="1"/>
</dbReference>
<dbReference type="PROSITE" id="PS00041">
    <property type="entry name" value="HTH_ARAC_FAMILY_1"/>
    <property type="match status" value="1"/>
</dbReference>
<keyword evidence="3 8" id="KW-0597">Phosphoprotein</keyword>
<dbReference type="PRINTS" id="PR00032">
    <property type="entry name" value="HTHARAC"/>
</dbReference>
<sequence length="518" mass="59074">MIKVLIVDDEPKQREGLRAFIDWQSYGYIVVDTASSGNEAIEKYKAYRPDLVITDIRMPGMDGLQLTGQLRAMDAKLHFLILSGYADFEYAKKAMAYKADGYLMKPVDEEELIEYLKKIKDQIDREKSSERWQHVSKEWGREAFIRSLLTGASEQNDRMEEEARELGLLWNSYQVLLLSLKQGEDEELEPAVLTGLWKRLSAMFEQTGRGFVFMYQAKIGVLLKEPILSVETEDVYQDIRKALEGTGTDFSASLGHKVCAIRDVASSYASARDLNKKHFFIGEGKLLCPDMQEKKEASASGDDSRSAETCKEQLYYALEVGNKETMQALLRRMGESLVAEGYGEAAIKRRFVELLTSILAKGIKDFPQLQSWSNDHSDFIADIYNARTLEAIYNKSGYFLEQMMSQLSKGGNHHEVKMMLDIINRNFSDNLKLETLSGIFNYNSAYLGKLFKNATGEYFNTYLDKVRIEKAKALLEEGMKVYQVAEKVGYTNVDYFHTKFRKYVGTSPSAYRKTVSHA</sequence>
<keyword evidence="4" id="KW-0902">Two-component regulatory system</keyword>
<protein>
    <submittedName>
        <fullName evidence="11">DNA-binding response regulator</fullName>
    </submittedName>
</protein>
<dbReference type="GO" id="GO:0000160">
    <property type="term" value="P:phosphorelay signal transduction system"/>
    <property type="evidence" value="ECO:0007669"/>
    <property type="project" value="UniProtKB-KW"/>
</dbReference>
<dbReference type="GO" id="GO:0003700">
    <property type="term" value="F:DNA-binding transcription factor activity"/>
    <property type="evidence" value="ECO:0007669"/>
    <property type="project" value="InterPro"/>
</dbReference>
<dbReference type="AlphaFoldDB" id="A0A3A1UYZ1"/>
<dbReference type="InterPro" id="IPR041522">
    <property type="entry name" value="CdaR_GGDEF"/>
</dbReference>
<feature type="modified residue" description="4-aspartylphosphate" evidence="8">
    <location>
        <position position="55"/>
    </location>
</feature>
<dbReference type="InterPro" id="IPR011006">
    <property type="entry name" value="CheY-like_superfamily"/>
</dbReference>
<dbReference type="EMBL" id="QXQA01000006">
    <property type="protein sequence ID" value="RIX52651.1"/>
    <property type="molecule type" value="Genomic_DNA"/>
</dbReference>
<evidence type="ECO:0000259" key="9">
    <source>
        <dbReference type="PROSITE" id="PS01124"/>
    </source>
</evidence>
<dbReference type="PROSITE" id="PS50110">
    <property type="entry name" value="RESPONSE_REGULATORY"/>
    <property type="match status" value="1"/>
</dbReference>
<evidence type="ECO:0000313" key="11">
    <source>
        <dbReference type="EMBL" id="RIX52651.1"/>
    </source>
</evidence>
<dbReference type="Proteomes" id="UP000266482">
    <property type="component" value="Unassembled WGS sequence"/>
</dbReference>
<dbReference type="RefSeq" id="WP_119599860.1">
    <property type="nucleotide sequence ID" value="NZ_QXQA01000006.1"/>
</dbReference>
<dbReference type="OrthoDB" id="342399at2"/>
<dbReference type="InterPro" id="IPR020449">
    <property type="entry name" value="Tscrpt_reg_AraC-type_HTH"/>
</dbReference>
<dbReference type="InterPro" id="IPR009057">
    <property type="entry name" value="Homeodomain-like_sf"/>
</dbReference>
<evidence type="ECO:0000313" key="12">
    <source>
        <dbReference type="Proteomes" id="UP000266482"/>
    </source>
</evidence>
<dbReference type="Pfam" id="PF00072">
    <property type="entry name" value="Response_reg"/>
    <property type="match status" value="1"/>
</dbReference>
<keyword evidence="6 11" id="KW-0238">DNA-binding</keyword>
<dbReference type="CDD" id="cd17536">
    <property type="entry name" value="REC_YesN-like"/>
    <property type="match status" value="1"/>
</dbReference>
<keyword evidence="5" id="KW-0805">Transcription regulation</keyword>
<evidence type="ECO:0000259" key="10">
    <source>
        <dbReference type="PROSITE" id="PS50110"/>
    </source>
</evidence>
<gene>
    <name evidence="11" type="ORF">D3P08_11575</name>
</gene>
<evidence type="ECO:0000256" key="7">
    <source>
        <dbReference type="ARBA" id="ARBA00023163"/>
    </source>
</evidence>
<feature type="domain" description="Response regulatory" evidence="10">
    <location>
        <begin position="3"/>
        <end position="120"/>
    </location>
</feature>
<dbReference type="Pfam" id="PF12833">
    <property type="entry name" value="HTH_18"/>
    <property type="match status" value="1"/>
</dbReference>
<reference evidence="11 12" key="1">
    <citation type="submission" date="2018-09" db="EMBL/GenBank/DDBJ databases">
        <title>Paenibacillus aracenensis nov. sp. isolated from a cave in southern Spain.</title>
        <authorList>
            <person name="Jurado V."/>
            <person name="Gutierrez-Patricio S."/>
            <person name="Gonzalez-Pimentel J.L."/>
            <person name="Miller A.Z."/>
            <person name="Laiz L."/>
            <person name="Saiz-Jimenez C."/>
        </authorList>
    </citation>
    <scope>NUCLEOTIDE SEQUENCE [LARGE SCALE GENOMIC DNA]</scope>
    <source>
        <strain evidence="11 12">DSM 22867</strain>
    </source>
</reference>
<dbReference type="InterPro" id="IPR001789">
    <property type="entry name" value="Sig_transdc_resp-reg_receiver"/>
</dbReference>
<organism evidence="11 12">
    <name type="scientific">Paenibacillus nanensis</name>
    <dbReference type="NCBI Taxonomy" id="393251"/>
    <lineage>
        <taxon>Bacteria</taxon>
        <taxon>Bacillati</taxon>
        <taxon>Bacillota</taxon>
        <taxon>Bacilli</taxon>
        <taxon>Bacillales</taxon>
        <taxon>Paenibacillaceae</taxon>
        <taxon>Paenibacillus</taxon>
    </lineage>
</organism>
<name>A0A3A1UYZ1_9BACL</name>
<dbReference type="Gene3D" id="3.40.50.2300">
    <property type="match status" value="1"/>
</dbReference>
<keyword evidence="7" id="KW-0804">Transcription</keyword>
<comment type="caution">
    <text evidence="11">The sequence shown here is derived from an EMBL/GenBank/DDBJ whole genome shotgun (WGS) entry which is preliminary data.</text>
</comment>
<evidence type="ECO:0000256" key="5">
    <source>
        <dbReference type="ARBA" id="ARBA00023015"/>
    </source>
</evidence>
<feature type="domain" description="HTH araC/xylS-type" evidence="9">
    <location>
        <begin position="417"/>
        <end position="514"/>
    </location>
</feature>
<dbReference type="PROSITE" id="PS01124">
    <property type="entry name" value="HTH_ARAC_FAMILY_2"/>
    <property type="match status" value="1"/>
</dbReference>
<dbReference type="PANTHER" id="PTHR42713:SF3">
    <property type="entry name" value="TRANSCRIPTIONAL REGULATORY PROTEIN HPTR"/>
    <property type="match status" value="1"/>
</dbReference>
<dbReference type="SMART" id="SM00342">
    <property type="entry name" value="HTH_ARAC"/>
    <property type="match status" value="1"/>
</dbReference>
<keyword evidence="12" id="KW-1185">Reference proteome</keyword>
<proteinExistence type="predicted"/>
<evidence type="ECO:0000256" key="1">
    <source>
        <dbReference type="ARBA" id="ARBA00004496"/>
    </source>
</evidence>
<comment type="subcellular location">
    <subcellularLocation>
        <location evidence="1">Cytoplasm</location>
    </subcellularLocation>
</comment>
<dbReference type="SUPFAM" id="SSF46689">
    <property type="entry name" value="Homeodomain-like"/>
    <property type="match status" value="1"/>
</dbReference>
<dbReference type="InterPro" id="IPR018062">
    <property type="entry name" value="HTH_AraC-typ_CS"/>
</dbReference>
<evidence type="ECO:0000256" key="4">
    <source>
        <dbReference type="ARBA" id="ARBA00023012"/>
    </source>
</evidence>
<dbReference type="InterPro" id="IPR051552">
    <property type="entry name" value="HptR"/>
</dbReference>
<evidence type="ECO:0000256" key="2">
    <source>
        <dbReference type="ARBA" id="ARBA00022490"/>
    </source>
</evidence>
<evidence type="ECO:0000256" key="8">
    <source>
        <dbReference type="PROSITE-ProRule" id="PRU00169"/>
    </source>
</evidence>
<dbReference type="InterPro" id="IPR018060">
    <property type="entry name" value="HTH_AraC"/>
</dbReference>
<evidence type="ECO:0000256" key="3">
    <source>
        <dbReference type="ARBA" id="ARBA00022553"/>
    </source>
</evidence>
<dbReference type="GO" id="GO:0043565">
    <property type="term" value="F:sequence-specific DNA binding"/>
    <property type="evidence" value="ECO:0007669"/>
    <property type="project" value="InterPro"/>
</dbReference>